<dbReference type="GeneID" id="28860878"/>
<keyword evidence="10" id="KW-1133">Transmembrane helix</keyword>
<sequence>MPTAVVTGGAGFLGSHLVALLLEEGFHVIAVDSLWTGSVENVSRLGKHPKFTFLRHNVTEPFPKTLEKADRIYNLACPASPKKFPEAPLGILETCYMGTKNVLDLASKTGARVLLASTSEVYGDPLVCPQPEEYWGNVNSFGGRSCYDEGKRVAEALAYGYRLERNVDIRIGRIFNAYGPGIRPDDGRVVPNFIAAALKGKDITITGDGKASRCFQYAGDCAIGLYKLMESSVLSPVNIGREEETTIGEMARLINEIVAKQTGRPEVRIVYGPKPDDDPYRRVPNARKAKRELGHEAKIGLREGLEQTVDWFLNLPEFNLQQKAKL</sequence>
<keyword evidence="14" id="KW-0325">Glycoprotein</keyword>
<dbReference type="SUPFAM" id="SSF51735">
    <property type="entry name" value="NAD(P)-binding Rossmann-fold domains"/>
    <property type="match status" value="1"/>
</dbReference>
<dbReference type="Proteomes" id="UP000092177">
    <property type="component" value="Chromosome 2"/>
</dbReference>
<evidence type="ECO:0000256" key="3">
    <source>
        <dbReference type="ARBA" id="ARBA00005100"/>
    </source>
</evidence>
<evidence type="ECO:0000256" key="5">
    <source>
        <dbReference type="ARBA" id="ARBA00012290"/>
    </source>
</evidence>
<dbReference type="AlphaFoldDB" id="A0A1B7YLZ7"/>
<dbReference type="PANTHER" id="PTHR43078">
    <property type="entry name" value="UDP-GLUCURONIC ACID DECARBOXYLASE-RELATED"/>
    <property type="match status" value="1"/>
</dbReference>
<evidence type="ECO:0000256" key="9">
    <source>
        <dbReference type="ARBA" id="ARBA00022968"/>
    </source>
</evidence>
<keyword evidence="20" id="KW-1185">Reference proteome</keyword>
<accession>A0A1B7YLZ7</accession>
<evidence type="ECO:0000256" key="17">
    <source>
        <dbReference type="ARBA" id="ARBA00049410"/>
    </source>
</evidence>
<evidence type="ECO:0000259" key="18">
    <source>
        <dbReference type="Pfam" id="PF16363"/>
    </source>
</evidence>
<evidence type="ECO:0000313" key="19">
    <source>
        <dbReference type="EMBL" id="OBR13070.1"/>
    </source>
</evidence>
<dbReference type="GO" id="GO:0048040">
    <property type="term" value="F:UDP-glucuronate decarboxylase activity"/>
    <property type="evidence" value="ECO:0007669"/>
    <property type="project" value="UniProtKB-EC"/>
</dbReference>
<dbReference type="GO" id="GO:0032580">
    <property type="term" value="C:Golgi cisterna membrane"/>
    <property type="evidence" value="ECO:0007669"/>
    <property type="project" value="UniProtKB-SubCell"/>
</dbReference>
<evidence type="ECO:0000256" key="14">
    <source>
        <dbReference type="ARBA" id="ARBA00023180"/>
    </source>
</evidence>
<keyword evidence="11" id="KW-0520">NAD</keyword>
<dbReference type="UniPathway" id="UPA00796">
    <property type="reaction ID" value="UER00771"/>
</dbReference>
<proteinExistence type="inferred from homology"/>
<keyword evidence="9" id="KW-0735">Signal-anchor</keyword>
<evidence type="ECO:0000256" key="6">
    <source>
        <dbReference type="ARBA" id="ARBA00018816"/>
    </source>
</evidence>
<reference evidence="20" key="1">
    <citation type="journal article" date="2017" name="BMC Genomics">
        <title>Gapless genome assembly of Colletotrichum higginsianum reveals chromosome structure and association of transposable elements with secondary metabolite gene clusters.</title>
        <authorList>
            <person name="Dallery J.-F."/>
            <person name="Lapalu N."/>
            <person name="Zampounis A."/>
            <person name="Pigne S."/>
            <person name="Luyten I."/>
            <person name="Amselem J."/>
            <person name="Wittenberg A.H.J."/>
            <person name="Zhou S."/>
            <person name="de Queiroz M.V."/>
            <person name="Robin G.P."/>
            <person name="Auger A."/>
            <person name="Hainaut M."/>
            <person name="Henrissat B."/>
            <person name="Kim K.-T."/>
            <person name="Lee Y.-H."/>
            <person name="Lespinet O."/>
            <person name="Schwartz D.C."/>
            <person name="Thon M.R."/>
            <person name="O'Connell R.J."/>
        </authorList>
    </citation>
    <scope>NUCLEOTIDE SEQUENCE [LARGE SCALE GENOMIC DNA]</scope>
    <source>
        <strain evidence="20">IMI 349063</strain>
    </source>
</reference>
<gene>
    <name evidence="19" type="ORF">CH63R_01796</name>
</gene>
<dbReference type="RefSeq" id="XP_018161587.1">
    <property type="nucleotide sequence ID" value="XM_018296771.1"/>
</dbReference>
<evidence type="ECO:0000256" key="8">
    <source>
        <dbReference type="ARBA" id="ARBA00022793"/>
    </source>
</evidence>
<comment type="similarity">
    <text evidence="4">Belongs to the NAD(P)-dependent epimerase/dehydratase family. UDP-glucuronic acid decarboxylase subfamily.</text>
</comment>
<comment type="pathway">
    <text evidence="3">Nucleotide-sugar biosynthesis; UDP-alpha-D-xylose biosynthesis; UDP-alpha-D-xylose from UDP-alpha-D-glucuronate: step 1/1.</text>
</comment>
<comment type="cofactor">
    <cofactor evidence="1">
        <name>NAD(+)</name>
        <dbReference type="ChEBI" id="CHEBI:57540"/>
    </cofactor>
</comment>
<dbReference type="GO" id="GO:0042732">
    <property type="term" value="P:D-xylose metabolic process"/>
    <property type="evidence" value="ECO:0007669"/>
    <property type="project" value="InterPro"/>
</dbReference>
<evidence type="ECO:0000256" key="1">
    <source>
        <dbReference type="ARBA" id="ARBA00001911"/>
    </source>
</evidence>
<evidence type="ECO:0000256" key="4">
    <source>
        <dbReference type="ARBA" id="ARBA00007505"/>
    </source>
</evidence>
<keyword evidence="12" id="KW-0333">Golgi apparatus</keyword>
<dbReference type="EC" id="4.1.1.35" evidence="5"/>
<evidence type="ECO:0000256" key="15">
    <source>
        <dbReference type="ARBA" id="ARBA00023239"/>
    </source>
</evidence>
<evidence type="ECO:0000256" key="12">
    <source>
        <dbReference type="ARBA" id="ARBA00023034"/>
    </source>
</evidence>
<keyword evidence="13" id="KW-0472">Membrane</keyword>
<dbReference type="OrthoDB" id="331544at2759"/>
<keyword evidence="7" id="KW-0812">Transmembrane</keyword>
<dbReference type="InterPro" id="IPR036291">
    <property type="entry name" value="NAD(P)-bd_dom_sf"/>
</dbReference>
<protein>
    <recommendedName>
        <fullName evidence="6">UDP-glucuronic acid decarboxylase 1</fullName>
        <ecNumber evidence="5">4.1.1.35</ecNumber>
    </recommendedName>
    <alternativeName>
        <fullName evidence="16">UDP-glucuronate decarboxylase 1</fullName>
    </alternativeName>
</protein>
<keyword evidence="15" id="KW-0456">Lyase</keyword>
<dbReference type="Gene3D" id="3.40.50.720">
    <property type="entry name" value="NAD(P)-binding Rossmann-like Domain"/>
    <property type="match status" value="1"/>
</dbReference>
<dbReference type="VEuPathDB" id="FungiDB:CH63R_01796"/>
<evidence type="ECO:0000256" key="13">
    <source>
        <dbReference type="ARBA" id="ARBA00023136"/>
    </source>
</evidence>
<dbReference type="PANTHER" id="PTHR43078:SF6">
    <property type="entry name" value="UDP-GLUCURONIC ACID DECARBOXYLASE 1"/>
    <property type="match status" value="1"/>
</dbReference>
<name>A0A1B7YLZ7_COLHI</name>
<dbReference type="InterPro" id="IPR044516">
    <property type="entry name" value="UXS-like"/>
</dbReference>
<evidence type="ECO:0000256" key="7">
    <source>
        <dbReference type="ARBA" id="ARBA00022692"/>
    </source>
</evidence>
<evidence type="ECO:0000256" key="11">
    <source>
        <dbReference type="ARBA" id="ARBA00023027"/>
    </source>
</evidence>
<dbReference type="GO" id="GO:0033320">
    <property type="term" value="P:UDP-D-xylose biosynthetic process"/>
    <property type="evidence" value="ECO:0007669"/>
    <property type="project" value="UniProtKB-UniPathway"/>
</dbReference>
<evidence type="ECO:0000313" key="20">
    <source>
        <dbReference type="Proteomes" id="UP000092177"/>
    </source>
</evidence>
<dbReference type="Pfam" id="PF16363">
    <property type="entry name" value="GDP_Man_Dehyd"/>
    <property type="match status" value="1"/>
</dbReference>
<dbReference type="GO" id="GO:0070403">
    <property type="term" value="F:NAD+ binding"/>
    <property type="evidence" value="ECO:0007669"/>
    <property type="project" value="InterPro"/>
</dbReference>
<keyword evidence="8" id="KW-0210">Decarboxylase</keyword>
<organism evidence="19 20">
    <name type="scientific">Colletotrichum higginsianum (strain IMI 349063)</name>
    <name type="common">Crucifer anthracnose fungus</name>
    <dbReference type="NCBI Taxonomy" id="759273"/>
    <lineage>
        <taxon>Eukaryota</taxon>
        <taxon>Fungi</taxon>
        <taxon>Dikarya</taxon>
        <taxon>Ascomycota</taxon>
        <taxon>Pezizomycotina</taxon>
        <taxon>Sordariomycetes</taxon>
        <taxon>Hypocreomycetidae</taxon>
        <taxon>Glomerellales</taxon>
        <taxon>Glomerellaceae</taxon>
        <taxon>Colletotrichum</taxon>
        <taxon>Colletotrichum destructivum species complex</taxon>
    </lineage>
</organism>
<dbReference type="KEGG" id="chig:CH63R_01796"/>
<feature type="domain" description="NAD(P)-binding" evidence="18">
    <location>
        <begin position="6"/>
        <end position="308"/>
    </location>
</feature>
<dbReference type="InterPro" id="IPR016040">
    <property type="entry name" value="NAD(P)-bd_dom"/>
</dbReference>
<dbReference type="FunFam" id="3.40.50.720:FF:000065">
    <property type="entry name" value="UDP-glucuronic acid decarboxylase 1"/>
    <property type="match status" value="1"/>
</dbReference>
<evidence type="ECO:0000256" key="2">
    <source>
        <dbReference type="ARBA" id="ARBA00004447"/>
    </source>
</evidence>
<comment type="caution">
    <text evidence="19">The sequence shown here is derived from an EMBL/GenBank/DDBJ whole genome shotgun (WGS) entry which is preliminary data.</text>
</comment>
<evidence type="ECO:0000256" key="10">
    <source>
        <dbReference type="ARBA" id="ARBA00022989"/>
    </source>
</evidence>
<comment type="catalytic activity">
    <reaction evidence="17">
        <text>UDP-alpha-D-glucuronate + H(+) = UDP-alpha-D-xylose + CO2</text>
        <dbReference type="Rhea" id="RHEA:23916"/>
        <dbReference type="ChEBI" id="CHEBI:15378"/>
        <dbReference type="ChEBI" id="CHEBI:16526"/>
        <dbReference type="ChEBI" id="CHEBI:57632"/>
        <dbReference type="ChEBI" id="CHEBI:58052"/>
        <dbReference type="EC" id="4.1.1.35"/>
    </reaction>
    <physiologicalReaction direction="left-to-right" evidence="17">
        <dbReference type="Rhea" id="RHEA:23917"/>
    </physiologicalReaction>
</comment>
<comment type="subcellular location">
    <subcellularLocation>
        <location evidence="2">Golgi apparatus</location>
        <location evidence="2">Golgi stack membrane</location>
        <topology evidence="2">Single-pass type II membrane protein</topology>
    </subcellularLocation>
</comment>
<dbReference type="EMBL" id="LTAN01000002">
    <property type="protein sequence ID" value="OBR13070.1"/>
    <property type="molecule type" value="Genomic_DNA"/>
</dbReference>
<evidence type="ECO:0000256" key="16">
    <source>
        <dbReference type="ARBA" id="ARBA00031585"/>
    </source>
</evidence>